<reference evidence="3 4" key="1">
    <citation type="journal article" date="2018" name="Sci. Rep.">
        <title>Genomic signatures of local adaptation to the degree of environmental predictability in rotifers.</title>
        <authorList>
            <person name="Franch-Gras L."/>
            <person name="Hahn C."/>
            <person name="Garcia-Roger E.M."/>
            <person name="Carmona M.J."/>
            <person name="Serra M."/>
            <person name="Gomez A."/>
        </authorList>
    </citation>
    <scope>NUCLEOTIDE SEQUENCE [LARGE SCALE GENOMIC DNA]</scope>
    <source>
        <strain evidence="3">HYR1</strain>
    </source>
</reference>
<feature type="compositionally biased region" description="Low complexity" evidence="1">
    <location>
        <begin position="722"/>
        <end position="735"/>
    </location>
</feature>
<feature type="region of interest" description="Disordered" evidence="1">
    <location>
        <begin position="1249"/>
        <end position="1278"/>
    </location>
</feature>
<feature type="compositionally biased region" description="Basic and acidic residues" evidence="1">
    <location>
        <begin position="1344"/>
        <end position="1358"/>
    </location>
</feature>
<dbReference type="GO" id="GO:0034315">
    <property type="term" value="P:regulation of Arp2/3 complex-mediated actin nucleation"/>
    <property type="evidence" value="ECO:0007669"/>
    <property type="project" value="TreeGrafter"/>
</dbReference>
<dbReference type="Gene3D" id="3.80.10.10">
    <property type="entry name" value="Ribonuclease Inhibitor"/>
    <property type="match status" value="1"/>
</dbReference>
<feature type="region of interest" description="Disordered" evidence="1">
    <location>
        <begin position="1322"/>
        <end position="1358"/>
    </location>
</feature>
<evidence type="ECO:0000313" key="3">
    <source>
        <dbReference type="EMBL" id="RNA02745.1"/>
    </source>
</evidence>
<dbReference type="Gene3D" id="2.30.29.30">
    <property type="entry name" value="Pleckstrin-homology domain (PH domain)/Phosphotyrosine-binding domain (PTB)"/>
    <property type="match status" value="1"/>
</dbReference>
<feature type="domain" description="CARMIL pleckstrin homology" evidence="2">
    <location>
        <begin position="24"/>
        <end position="122"/>
    </location>
</feature>
<feature type="compositionally biased region" description="Low complexity" evidence="1">
    <location>
        <begin position="1322"/>
        <end position="1338"/>
    </location>
</feature>
<feature type="compositionally biased region" description="Basic and acidic residues" evidence="1">
    <location>
        <begin position="1016"/>
        <end position="1035"/>
    </location>
</feature>
<name>A0A3M7PVH0_BRAPC</name>
<dbReference type="GO" id="GO:0030027">
    <property type="term" value="C:lamellipodium"/>
    <property type="evidence" value="ECO:0007669"/>
    <property type="project" value="TreeGrafter"/>
</dbReference>
<feature type="compositionally biased region" description="Pro residues" evidence="1">
    <location>
        <begin position="1260"/>
        <end position="1273"/>
    </location>
</feature>
<organism evidence="3 4">
    <name type="scientific">Brachionus plicatilis</name>
    <name type="common">Marine rotifer</name>
    <name type="synonym">Brachionus muelleri</name>
    <dbReference type="NCBI Taxonomy" id="10195"/>
    <lineage>
        <taxon>Eukaryota</taxon>
        <taxon>Metazoa</taxon>
        <taxon>Spiralia</taxon>
        <taxon>Gnathifera</taxon>
        <taxon>Rotifera</taxon>
        <taxon>Eurotatoria</taxon>
        <taxon>Monogononta</taxon>
        <taxon>Pseudotrocha</taxon>
        <taxon>Ploima</taxon>
        <taxon>Brachionidae</taxon>
        <taxon>Brachionus</taxon>
    </lineage>
</organism>
<comment type="caution">
    <text evidence="3">The sequence shown here is derived from an EMBL/GenBank/DDBJ whole genome shotgun (WGS) entry which is preliminary data.</text>
</comment>
<dbReference type="EMBL" id="REGN01008770">
    <property type="protein sequence ID" value="RNA02745.1"/>
    <property type="molecule type" value="Genomic_DNA"/>
</dbReference>
<keyword evidence="4" id="KW-1185">Reference proteome</keyword>
<feature type="region of interest" description="Disordered" evidence="1">
    <location>
        <begin position="940"/>
        <end position="1058"/>
    </location>
</feature>
<sequence length="1371" mass="155030">MINLNKIAINDVLGRESRRALRKLVRLELTKTEKFETRILCLCDYRIFLIAISKNNKPNKVETMFHFFDVKKIESLSPNQVTFFTNEKEFRRHSLENYDDAESNEIDEVLHHYCNNLFDIFPSVTIRDLIETVNIQPEKRLSTIYKDINESKYLRKKLNLCDSYSKAYTVCCDYNSVCFYQEVVWDVNVIYGKNSLTEFSLNDFDYVSIKDFYPLIWALRHNKWFESFHSEGVKLSNEMQEELIKVLVLPTCNFKRLTLVQSNIKAEFFNKLQNYFSQIKAKQFSQLLPISNTITNLRSINFSRNSIEDRGLVQFINLFKNHETSSTHSNLIGIHLSKCSISSKSINILFSTINLYLLNTLDLSFNNLKDEPIDFFKYLSEPNQLVELNLTSTDIDIERLFNSLGKGGCDTSLKKLVLNNNTSFHKLVNTENLIKFLLNNKVLSHLELSNCKLPASLVQIILSSLKHNQNLNGLHLNLASNDLGPNIRIFLYEFSQNFVIKSVDLSDNNLDSETDLLISHMHHTNIRSLSLSRNFQYSKSKIVSRVMHSLIKWLVSQSHGLEQLWLIDCRLKSGLNDLISEMGEFKKLKLLDISGNDLGDFGINLLSKSLQVNRSLETLIFDRSNMSLASYQRIQDSLKRNFTLKTIQMPINDICILYQKSPDKVVDIVKQMTDTLSQRSLLKSEQKCDLNQLFKSKMKLINESASLNTNHLLNVSLGSHSSSSTSSLLPQQSPGQIKKSSENETDSDSLSENQIDINNQPGSIKEVLQYLNESANFYLTTNSVEKYFKQLNESYTERLDDLVIDLERELVNKLTKSYPKYSSSILQLSLNSNQSSSQQYNRQLPIETDIAKLKSTIKEYTNSMLVQIHNDLCELTYNLSLSMAEKVMLESKIQTEKKANSQMDASSRVYNSNLSTETASAVEILGKKIAGGIRLPFANISLPNSPMPESTSLSVQQRVESMNSKSKRPISSQIYETPVIQTPNELTNRSLSPSKHLSSSSNENLIENSSDDDLLDENKSREKTPDSFKSDDLDKTPVLSNFKKETPELTTVPTPAPRKSKNLVKSFFGNLGVGQKITSPKFARKVQETKEVEQNVTSAAPVPEVKTEEMPETNEDSIRPLQHINKSRPKRTNIKKPTVKNPSASLGTELAPSENSDPSLQESESVAEVSKPISPGYKPLAFQGEQIKIDKNILGNIRLRKTVRNKPAPVEVENPEPAPVFATTKLGNRLSMFEKKEEKNLKKFDEMGEISEEDCKSSKPLPPIPPHKPPRPAFGPGKSSECAAINLVKLRPVSTMNGSTNTNTNTNKLGELNGIKLNANNSAGTTSTSSISSGSASSVIDSKIASKENVDSEKRSSVREIAQMWSDESKV</sequence>
<feature type="region of interest" description="Disordered" evidence="1">
    <location>
        <begin position="722"/>
        <end position="757"/>
    </location>
</feature>
<dbReference type="PANTHER" id="PTHR24112:SF66">
    <property type="entry name" value="LEUCINE-RICH REPEAT, ISOFORM F"/>
    <property type="match status" value="1"/>
</dbReference>
<feature type="compositionally biased region" description="Polar residues" evidence="1">
    <location>
        <begin position="1153"/>
        <end position="1164"/>
    </location>
</feature>
<evidence type="ECO:0000313" key="4">
    <source>
        <dbReference type="Proteomes" id="UP000276133"/>
    </source>
</evidence>
<accession>A0A3M7PVH0</accession>
<dbReference type="InterPro" id="IPR011993">
    <property type="entry name" value="PH-like_dom_sf"/>
</dbReference>
<protein>
    <submittedName>
        <fullName evidence="3">F-actin-uncapping LRRC16A isoform X3</fullName>
    </submittedName>
</protein>
<dbReference type="PANTHER" id="PTHR24112">
    <property type="entry name" value="LEUCINE-RICH REPEAT, ISOFORM F-RELATED"/>
    <property type="match status" value="1"/>
</dbReference>
<dbReference type="Proteomes" id="UP000276133">
    <property type="component" value="Unassembled WGS sequence"/>
</dbReference>
<gene>
    <name evidence="3" type="ORF">BpHYR1_007636</name>
</gene>
<dbReference type="GO" id="GO:0005886">
    <property type="term" value="C:plasma membrane"/>
    <property type="evidence" value="ECO:0007669"/>
    <property type="project" value="TreeGrafter"/>
</dbReference>
<dbReference type="OrthoDB" id="18598at2759"/>
<feature type="compositionally biased region" description="Low complexity" evidence="1">
    <location>
        <begin position="988"/>
        <end position="1008"/>
    </location>
</feature>
<feature type="compositionally biased region" description="Polar residues" evidence="1">
    <location>
        <begin position="941"/>
        <end position="987"/>
    </location>
</feature>
<feature type="region of interest" description="Disordered" evidence="1">
    <location>
        <begin position="1088"/>
        <end position="1179"/>
    </location>
</feature>
<dbReference type="SMART" id="SM00368">
    <property type="entry name" value="LRR_RI"/>
    <property type="match status" value="2"/>
</dbReference>
<evidence type="ECO:0000256" key="1">
    <source>
        <dbReference type="SAM" id="MobiDB-lite"/>
    </source>
</evidence>
<proteinExistence type="predicted"/>
<dbReference type="STRING" id="10195.A0A3M7PVH0"/>
<dbReference type="GO" id="GO:0016477">
    <property type="term" value="P:cell migration"/>
    <property type="evidence" value="ECO:0007669"/>
    <property type="project" value="TreeGrafter"/>
</dbReference>
<dbReference type="InterPro" id="IPR051279">
    <property type="entry name" value="PP1-Reg/Actin-Interact_Protein"/>
</dbReference>
<dbReference type="InterPro" id="IPR032675">
    <property type="entry name" value="LRR_dom_sf"/>
</dbReference>
<dbReference type="SUPFAM" id="SSF52047">
    <property type="entry name" value="RNI-like"/>
    <property type="match status" value="2"/>
</dbReference>
<dbReference type="Pfam" id="PF17888">
    <property type="entry name" value="Carm_PH"/>
    <property type="match status" value="1"/>
</dbReference>
<dbReference type="InterPro" id="IPR041245">
    <property type="entry name" value="CARMIL_PH"/>
</dbReference>
<feature type="compositionally biased region" description="Basic residues" evidence="1">
    <location>
        <begin position="1125"/>
        <end position="1138"/>
    </location>
</feature>
<evidence type="ECO:0000259" key="2">
    <source>
        <dbReference type="Pfam" id="PF17888"/>
    </source>
</evidence>